<proteinExistence type="predicted"/>
<protein>
    <submittedName>
        <fullName evidence="2">Transporter</fullName>
    </submittedName>
</protein>
<dbReference type="Pfam" id="PF13346">
    <property type="entry name" value="ABC2_membrane_5"/>
    <property type="match status" value="1"/>
</dbReference>
<feature type="transmembrane region" description="Helical" evidence="1">
    <location>
        <begin position="184"/>
        <end position="207"/>
    </location>
</feature>
<evidence type="ECO:0000313" key="2">
    <source>
        <dbReference type="EMBL" id="GIQ63261.1"/>
    </source>
</evidence>
<comment type="caution">
    <text evidence="2">The sequence shown here is derived from an EMBL/GenBank/DDBJ whole genome shotgun (WGS) entry which is preliminary data.</text>
</comment>
<keyword evidence="1" id="KW-1133">Transmembrane helix</keyword>
<evidence type="ECO:0000256" key="1">
    <source>
        <dbReference type="SAM" id="Phobius"/>
    </source>
</evidence>
<dbReference type="EMBL" id="BOVJ01000059">
    <property type="protein sequence ID" value="GIQ63261.1"/>
    <property type="molecule type" value="Genomic_DNA"/>
</dbReference>
<keyword evidence="1" id="KW-0472">Membrane</keyword>
<dbReference type="Proteomes" id="UP000680304">
    <property type="component" value="Unassembled WGS sequence"/>
</dbReference>
<name>A0ABQ4N518_9BACL</name>
<accession>A0ABQ4N518</accession>
<gene>
    <name evidence="2" type="ORF">PACILC2_18290</name>
</gene>
<reference evidence="2 3" key="1">
    <citation type="submission" date="2021-04" db="EMBL/GenBank/DDBJ databases">
        <title>Draft genome sequence of Paenibacillus cisolokensis, LC2-13A.</title>
        <authorList>
            <person name="Uke A."/>
            <person name="Chhe C."/>
            <person name="Baramee S."/>
            <person name="Kosugi A."/>
        </authorList>
    </citation>
    <scope>NUCLEOTIDE SEQUENCE [LARGE SCALE GENOMIC DNA]</scope>
    <source>
        <strain evidence="2 3">LC2-13A</strain>
    </source>
</reference>
<feature type="transmembrane region" description="Helical" evidence="1">
    <location>
        <begin position="77"/>
        <end position="98"/>
    </location>
</feature>
<dbReference type="PANTHER" id="PTHR41309:SF2">
    <property type="entry name" value="MEMBRANE PROTEIN"/>
    <property type="match status" value="1"/>
</dbReference>
<feature type="transmembrane region" description="Helical" evidence="1">
    <location>
        <begin position="147"/>
        <end position="164"/>
    </location>
</feature>
<dbReference type="PANTHER" id="PTHR41309">
    <property type="entry name" value="MEMBRANE PROTEIN-RELATED"/>
    <property type="match status" value="1"/>
</dbReference>
<dbReference type="InterPro" id="IPR025699">
    <property type="entry name" value="ABC2_memb-like"/>
</dbReference>
<sequence length="212" mass="23648">MFHLIKKDVLMQKRTLLLSLLIMVFFSFSLSPMGTAGLTVSIWAICYLFVYGAGMLEEKTNGDKLLVSLPIRKNTIVMSKYVSVYVFAAYALLVNFIIRMLANLFQIPHFSFPFTLEAVASTLIAVTLIFSLSFPLIFKVGFMKSRLTNFVVLFAFLFVGHPIAGQLSNGAGIDFSLARSDTGLTILVVLALLIIVIASFSLSLAFYRRREF</sequence>
<feature type="transmembrane region" description="Helical" evidence="1">
    <location>
        <begin position="118"/>
        <end position="138"/>
    </location>
</feature>
<dbReference type="RefSeq" id="WP_213528496.1">
    <property type="nucleotide sequence ID" value="NZ_BOVJ01000059.1"/>
</dbReference>
<keyword evidence="1" id="KW-0812">Transmembrane</keyword>
<evidence type="ECO:0000313" key="3">
    <source>
        <dbReference type="Proteomes" id="UP000680304"/>
    </source>
</evidence>
<keyword evidence="3" id="KW-1185">Reference proteome</keyword>
<organism evidence="2 3">
    <name type="scientific">Paenibacillus cisolokensis</name>
    <dbReference type="NCBI Taxonomy" id="1658519"/>
    <lineage>
        <taxon>Bacteria</taxon>
        <taxon>Bacillati</taxon>
        <taxon>Bacillota</taxon>
        <taxon>Bacilli</taxon>
        <taxon>Bacillales</taxon>
        <taxon>Paenibacillaceae</taxon>
        <taxon>Paenibacillus</taxon>
    </lineage>
</organism>
<feature type="transmembrane region" description="Helical" evidence="1">
    <location>
        <begin position="16"/>
        <end position="34"/>
    </location>
</feature>